<proteinExistence type="predicted"/>
<accession>A0A269TKA2</accession>
<sequence length="147" mass="16393">MRARTKLFITLAVIVVASASLVASSVAISDHFDKEITASQNQYAIIKSSQSDASFSQEDDLLALINNALHSKTLQKILVNKNSLIDEQWVTFLNQQYLVSHNSLATIVDDNSETLIINLHHKLKDQDTIENIRIAIDKTTFKAKKIA</sequence>
<dbReference type="Proteomes" id="UP000216943">
    <property type="component" value="Unassembled WGS sequence"/>
</dbReference>
<dbReference type="RefSeq" id="WP_095334665.1">
    <property type="nucleotide sequence ID" value="NZ_NQNY01000004.1"/>
</dbReference>
<feature type="chain" id="PRO_5012131065" evidence="1">
    <location>
        <begin position="23"/>
        <end position="147"/>
    </location>
</feature>
<name>A0A269TKA2_9BACT</name>
<gene>
    <name evidence="2" type="ORF">CJJ23_01745</name>
</gene>
<keyword evidence="1" id="KW-0732">Signal</keyword>
<evidence type="ECO:0000256" key="1">
    <source>
        <dbReference type="SAM" id="SignalP"/>
    </source>
</evidence>
<dbReference type="OrthoDB" id="9896628at2"/>
<feature type="signal peptide" evidence="1">
    <location>
        <begin position="1"/>
        <end position="22"/>
    </location>
</feature>
<organism evidence="2 3">
    <name type="scientific">Mycoplasmopsis agassizii</name>
    <dbReference type="NCBI Taxonomy" id="33922"/>
    <lineage>
        <taxon>Bacteria</taxon>
        <taxon>Bacillati</taxon>
        <taxon>Mycoplasmatota</taxon>
        <taxon>Mycoplasmoidales</taxon>
        <taxon>Metamycoplasmataceae</taxon>
        <taxon>Mycoplasmopsis</taxon>
    </lineage>
</organism>
<dbReference type="EMBL" id="NQNY01000004">
    <property type="protein sequence ID" value="PAK21496.1"/>
    <property type="molecule type" value="Genomic_DNA"/>
</dbReference>
<evidence type="ECO:0000313" key="3">
    <source>
        <dbReference type="Proteomes" id="UP000216943"/>
    </source>
</evidence>
<evidence type="ECO:0000313" key="2">
    <source>
        <dbReference type="EMBL" id="PAK21496.1"/>
    </source>
</evidence>
<protein>
    <submittedName>
        <fullName evidence="2">Uncharacterized protein</fullName>
    </submittedName>
</protein>
<dbReference type="AlphaFoldDB" id="A0A269TKA2"/>
<reference evidence="3" key="1">
    <citation type="submission" date="2017-08" db="EMBL/GenBank/DDBJ databases">
        <authorList>
            <person name="Alvarez-Ponce D."/>
            <person name="Weitzman C.L."/>
            <person name="Tillett R.L."/>
            <person name="Sandmeier F.C."/>
            <person name="Tracy C.R."/>
        </authorList>
    </citation>
    <scope>NUCLEOTIDE SEQUENCE [LARGE SCALE GENOMIC DNA]</scope>
    <source>
        <strain evidence="3">723</strain>
    </source>
</reference>
<comment type="caution">
    <text evidence="2">The sequence shown here is derived from an EMBL/GenBank/DDBJ whole genome shotgun (WGS) entry which is preliminary data.</text>
</comment>